<accession>A0AC34QGS5</accession>
<name>A0AC34QGS5_9BILA</name>
<sequence length="325" mass="36126">MSNFRGPGANSSGNNPAAQANAAHSQEQSLRSVFVGNIAYSVTEEQITDLFSTIGPIVKFRLVRDRDTGRPKGFGFCEYQDVATAEAAIRNLNNYEIEGRNLKVDSAVNSAADKHGPDEFLTQTCTIEGGPEQFDDDEPVYGPTVLPEHAVEAVTNVVTSFPPEKMFEVMREMKELTKTDPGMVKAMLDTNPQLSFALLQLLIIMRTLDPRDAVTLDPRDAVSMLHQEAPRLDYPFYKTSADDDSQSFAPLESFNNGDNKDIKQRIATSRPVVHEPIPDQNAEEDEESTQLLIQLLQLSDAQIAMLPEEDRIKVRELQARLRNAT</sequence>
<organism evidence="1 2">
    <name type="scientific">Panagrolaimus sp. JU765</name>
    <dbReference type="NCBI Taxonomy" id="591449"/>
    <lineage>
        <taxon>Eukaryota</taxon>
        <taxon>Metazoa</taxon>
        <taxon>Ecdysozoa</taxon>
        <taxon>Nematoda</taxon>
        <taxon>Chromadorea</taxon>
        <taxon>Rhabditida</taxon>
        <taxon>Tylenchina</taxon>
        <taxon>Panagrolaimomorpha</taxon>
        <taxon>Panagrolaimoidea</taxon>
        <taxon>Panagrolaimidae</taxon>
        <taxon>Panagrolaimus</taxon>
    </lineage>
</organism>
<evidence type="ECO:0000313" key="1">
    <source>
        <dbReference type="Proteomes" id="UP000887576"/>
    </source>
</evidence>
<proteinExistence type="predicted"/>
<reference evidence="2" key="1">
    <citation type="submission" date="2022-11" db="UniProtKB">
        <authorList>
            <consortium name="WormBaseParasite"/>
        </authorList>
    </citation>
    <scope>IDENTIFICATION</scope>
</reference>
<dbReference type="Proteomes" id="UP000887576">
    <property type="component" value="Unplaced"/>
</dbReference>
<evidence type="ECO:0000313" key="2">
    <source>
        <dbReference type="WBParaSite" id="JU765_v2.g16128.t1"/>
    </source>
</evidence>
<dbReference type="WBParaSite" id="JU765_v2.g16128.t1">
    <property type="protein sequence ID" value="JU765_v2.g16128.t1"/>
    <property type="gene ID" value="JU765_v2.g16128"/>
</dbReference>
<protein>
    <submittedName>
        <fullName evidence="2">RRM domain-containing protein</fullName>
    </submittedName>
</protein>